<gene>
    <name evidence="2" type="ORF">SLS60_003499</name>
</gene>
<proteinExistence type="predicted"/>
<dbReference type="Proteomes" id="UP001521785">
    <property type="component" value="Unassembled WGS sequence"/>
</dbReference>
<protein>
    <submittedName>
        <fullName evidence="2">Uncharacterized protein</fullName>
    </submittedName>
</protein>
<feature type="compositionally biased region" description="Polar residues" evidence="1">
    <location>
        <begin position="155"/>
        <end position="189"/>
    </location>
</feature>
<keyword evidence="3" id="KW-1185">Reference proteome</keyword>
<accession>A0ABR3RW49</accession>
<dbReference type="EMBL" id="JAKJXO020000003">
    <property type="protein sequence ID" value="KAL1608557.1"/>
    <property type="molecule type" value="Genomic_DNA"/>
</dbReference>
<name>A0ABR3RW49_9PLEO</name>
<sequence length="418" mass="45437">MQRQPHTSAPGLPTSSGVSVTPTDFDEQLDAIIAGPDFLASSEWLDRRGYDSAAQYALEAVTPAVVDEFQGGDDPRGVKGVVDTEVGYLYRDREDSVVAEESVTVVNVPYQEPGSQMPKAVPAGLQYRSPAASQYPLLQYDPSAKSPYSLPVPYQNPSLTPFQNGPSASLQYDSSAASNSAPFVSSQNTHPSASPYGPPGASSHSWYAPAASPYTPRADSPYAEYDPVTTSRTASPYPGYAPAASPYTPRVASPYPAYAPATASQRIFLGDDQTVESPALQPAPKANLTSSKAKATPKSKKSAVRTVFAIPTTLRNITRCIEKKPTPDLYQAALDIKNHIYDWHAERDRLEEAVLAKKQEHNTRLRNAAKSQSSSKESFACPEEREQRKKFMDKIRGFEKKFDTVIAELKTRGVIVPI</sequence>
<feature type="region of interest" description="Disordered" evidence="1">
    <location>
        <begin position="362"/>
        <end position="386"/>
    </location>
</feature>
<feature type="region of interest" description="Disordered" evidence="1">
    <location>
        <begin position="217"/>
        <end position="240"/>
    </location>
</feature>
<feature type="region of interest" description="Disordered" evidence="1">
    <location>
        <begin position="1"/>
        <end position="23"/>
    </location>
</feature>
<feature type="region of interest" description="Disordered" evidence="1">
    <location>
        <begin position="148"/>
        <end position="202"/>
    </location>
</feature>
<evidence type="ECO:0000313" key="2">
    <source>
        <dbReference type="EMBL" id="KAL1608557.1"/>
    </source>
</evidence>
<organism evidence="2 3">
    <name type="scientific">Paraconiothyrium brasiliense</name>
    <dbReference type="NCBI Taxonomy" id="300254"/>
    <lineage>
        <taxon>Eukaryota</taxon>
        <taxon>Fungi</taxon>
        <taxon>Dikarya</taxon>
        <taxon>Ascomycota</taxon>
        <taxon>Pezizomycotina</taxon>
        <taxon>Dothideomycetes</taxon>
        <taxon>Pleosporomycetidae</taxon>
        <taxon>Pleosporales</taxon>
        <taxon>Massarineae</taxon>
        <taxon>Didymosphaeriaceae</taxon>
        <taxon>Paraconiothyrium</taxon>
    </lineage>
</organism>
<feature type="region of interest" description="Disordered" evidence="1">
    <location>
        <begin position="277"/>
        <end position="297"/>
    </location>
</feature>
<reference evidence="2 3" key="1">
    <citation type="submission" date="2024-02" db="EMBL/GenBank/DDBJ databases">
        <title>De novo assembly and annotation of 12 fungi associated with fruit tree decline syndrome in Ontario, Canada.</title>
        <authorList>
            <person name="Sulman M."/>
            <person name="Ellouze W."/>
            <person name="Ilyukhin E."/>
        </authorList>
    </citation>
    <scope>NUCLEOTIDE SEQUENCE [LARGE SCALE GENOMIC DNA]</scope>
    <source>
        <strain evidence="2 3">M42-189</strain>
    </source>
</reference>
<feature type="compositionally biased region" description="Polar residues" evidence="1">
    <location>
        <begin position="1"/>
        <end position="22"/>
    </location>
</feature>
<evidence type="ECO:0000313" key="3">
    <source>
        <dbReference type="Proteomes" id="UP001521785"/>
    </source>
</evidence>
<comment type="caution">
    <text evidence="2">The sequence shown here is derived from an EMBL/GenBank/DDBJ whole genome shotgun (WGS) entry which is preliminary data.</text>
</comment>
<feature type="compositionally biased region" description="Low complexity" evidence="1">
    <location>
        <begin position="190"/>
        <end position="202"/>
    </location>
</feature>
<evidence type="ECO:0000256" key="1">
    <source>
        <dbReference type="SAM" id="MobiDB-lite"/>
    </source>
</evidence>